<keyword evidence="10" id="KW-0573">Peptidoglycan synthesis</keyword>
<evidence type="ECO:0000256" key="5">
    <source>
        <dbReference type="ARBA" id="ARBA00022519"/>
    </source>
</evidence>
<evidence type="ECO:0000256" key="12">
    <source>
        <dbReference type="ARBA" id="ARBA00023136"/>
    </source>
</evidence>
<keyword evidence="17" id="KW-1185">Reference proteome</keyword>
<dbReference type="SUPFAM" id="SSF56519">
    <property type="entry name" value="Penicillin binding protein dimerisation domain"/>
    <property type="match status" value="1"/>
</dbReference>
<dbReference type="NCBIfam" id="TIGR03423">
    <property type="entry name" value="pbp2_mrdA"/>
    <property type="match status" value="1"/>
</dbReference>
<dbReference type="EMBL" id="BLAY01000001">
    <property type="protein sequence ID" value="GET35332.1"/>
    <property type="molecule type" value="Genomic_DNA"/>
</dbReference>
<evidence type="ECO:0000313" key="16">
    <source>
        <dbReference type="EMBL" id="GET35332.1"/>
    </source>
</evidence>
<dbReference type="Gene3D" id="3.90.1310.10">
    <property type="entry name" value="Penicillin-binding protein 2a (Domain 2)"/>
    <property type="match status" value="1"/>
</dbReference>
<sequence length="604" mass="65183">MAGRIPIPFRSKRRVANLSREANPVRPQTAARPTSAKYRAVVLMLMVTSFMSVCTARLVQLQLLQGQYYRKQAEQNRVRLIPMASARGNIVDRKGKVMAASRVARSVFVWPLQQTPAQWQVTANKLSAILDIPSEEILEKLDQAGYVSALPVRVAQNLSPEAFVALEELATQFQGLEIRAESSRYYPNGEIASHVLGYIGEATSADMKANPDFPVGMIVGKMGVERLADKQIRGIWGSRLIEVDARGKELREMGIRQPQAGAQVTLTLDLDLQKTAEQALGRRRGAVAVIDPRTGAVLALASTPTFDPNFFTRKVSRAEWQSLQARNKPFLNRALQGYPPGSTFKIVTSAAGMGSGKYSPGSRIATSAGISLGGFFFGEHSGSGYGVIGFRQALAVSSNTFFYRMGLKVGPEEISKWGHKLGIGNVTDLKLPGGTHGSLPTPEEKQKLYKEPWYPGDTISMSIGQGLVLVTPLEMAVVVSAIANGGMRVKPHLLADQTKTAEYKPEPTGLSPDAVDAIRSGLRAAVTQGTAKKLNDGSLPPTAGKTGTAEVPHGRRSNAVFVGYAPVNKPTIAIAVVVENGGYGGVTAVPIAREVFRTYFNQRK</sequence>
<dbReference type="AlphaFoldDB" id="A0AAV3X570"/>
<evidence type="ECO:0000259" key="14">
    <source>
        <dbReference type="Pfam" id="PF00905"/>
    </source>
</evidence>
<dbReference type="PANTHER" id="PTHR30627:SF2">
    <property type="entry name" value="PEPTIDOGLYCAN D,D-TRANSPEPTIDASE MRDA"/>
    <property type="match status" value="1"/>
</dbReference>
<name>A0AAV3X570_9CYAN</name>
<evidence type="ECO:0000313" key="17">
    <source>
        <dbReference type="Proteomes" id="UP001050975"/>
    </source>
</evidence>
<dbReference type="GO" id="GO:0008658">
    <property type="term" value="F:penicillin binding"/>
    <property type="evidence" value="ECO:0007669"/>
    <property type="project" value="InterPro"/>
</dbReference>
<dbReference type="GO" id="GO:0008360">
    <property type="term" value="P:regulation of cell shape"/>
    <property type="evidence" value="ECO:0007669"/>
    <property type="project" value="UniProtKB-KW"/>
</dbReference>
<organism evidence="16 17">
    <name type="scientific">Microseira wollei NIES-4236</name>
    <dbReference type="NCBI Taxonomy" id="2530354"/>
    <lineage>
        <taxon>Bacteria</taxon>
        <taxon>Bacillati</taxon>
        <taxon>Cyanobacteriota</taxon>
        <taxon>Cyanophyceae</taxon>
        <taxon>Oscillatoriophycideae</taxon>
        <taxon>Aerosakkonematales</taxon>
        <taxon>Aerosakkonemataceae</taxon>
        <taxon>Microseira</taxon>
    </lineage>
</organism>
<keyword evidence="13" id="KW-0961">Cell wall biogenesis/degradation</keyword>
<dbReference type="GO" id="GO:0005886">
    <property type="term" value="C:plasma membrane"/>
    <property type="evidence" value="ECO:0007669"/>
    <property type="project" value="UniProtKB-SubCell"/>
</dbReference>
<keyword evidence="9" id="KW-0133">Cell shape</keyword>
<dbReference type="InterPro" id="IPR036138">
    <property type="entry name" value="PBP_dimer_sf"/>
</dbReference>
<comment type="caution">
    <text evidence="16">The sequence shown here is derived from an EMBL/GenBank/DDBJ whole genome shotgun (WGS) entry which is preliminary data.</text>
</comment>
<protein>
    <submittedName>
        <fullName evidence="16">Peptidoglycan glycosyltransferase</fullName>
    </submittedName>
</protein>
<dbReference type="SUPFAM" id="SSF56601">
    <property type="entry name" value="beta-lactamase/transpeptidase-like"/>
    <property type="match status" value="1"/>
</dbReference>
<evidence type="ECO:0000256" key="13">
    <source>
        <dbReference type="ARBA" id="ARBA00023316"/>
    </source>
</evidence>
<keyword evidence="11" id="KW-1133">Transmembrane helix</keyword>
<evidence type="ECO:0000256" key="7">
    <source>
        <dbReference type="ARBA" id="ARBA00022692"/>
    </source>
</evidence>
<keyword evidence="6" id="KW-0645">Protease</keyword>
<evidence type="ECO:0000256" key="6">
    <source>
        <dbReference type="ARBA" id="ARBA00022670"/>
    </source>
</evidence>
<dbReference type="Gene3D" id="3.40.710.10">
    <property type="entry name" value="DD-peptidase/beta-lactamase superfamily"/>
    <property type="match status" value="1"/>
</dbReference>
<dbReference type="Proteomes" id="UP001050975">
    <property type="component" value="Unassembled WGS sequence"/>
</dbReference>
<evidence type="ECO:0000256" key="4">
    <source>
        <dbReference type="ARBA" id="ARBA00022475"/>
    </source>
</evidence>
<dbReference type="Pfam" id="PF00905">
    <property type="entry name" value="Transpeptidase"/>
    <property type="match status" value="1"/>
</dbReference>
<keyword evidence="7" id="KW-0812">Transmembrane</keyword>
<feature type="domain" description="Penicillin-binding protein dimerisation" evidence="15">
    <location>
        <begin position="85"/>
        <end position="252"/>
    </location>
</feature>
<evidence type="ECO:0000256" key="2">
    <source>
        <dbReference type="ARBA" id="ARBA00004236"/>
    </source>
</evidence>
<dbReference type="GO" id="GO:0071555">
    <property type="term" value="P:cell wall organization"/>
    <property type="evidence" value="ECO:0007669"/>
    <property type="project" value="UniProtKB-KW"/>
</dbReference>
<evidence type="ECO:0000256" key="3">
    <source>
        <dbReference type="ARBA" id="ARBA00007171"/>
    </source>
</evidence>
<evidence type="ECO:0000256" key="9">
    <source>
        <dbReference type="ARBA" id="ARBA00022960"/>
    </source>
</evidence>
<keyword evidence="12" id="KW-0472">Membrane</keyword>
<evidence type="ECO:0000256" key="1">
    <source>
        <dbReference type="ARBA" id="ARBA00004167"/>
    </source>
</evidence>
<comment type="subcellular location">
    <subcellularLocation>
        <location evidence="2">Cell membrane</location>
    </subcellularLocation>
    <subcellularLocation>
        <location evidence="1">Membrane</location>
        <topology evidence="1">Single-pass membrane protein</topology>
    </subcellularLocation>
</comment>
<keyword evidence="8" id="KW-0378">Hydrolase</keyword>
<keyword evidence="5" id="KW-0997">Cell inner membrane</keyword>
<reference evidence="16" key="1">
    <citation type="submission" date="2019-10" db="EMBL/GenBank/DDBJ databases">
        <title>Draft genome sequece of Microseira wollei NIES-4236.</title>
        <authorList>
            <person name="Yamaguchi H."/>
            <person name="Suzuki S."/>
            <person name="Kawachi M."/>
        </authorList>
    </citation>
    <scope>NUCLEOTIDE SEQUENCE</scope>
    <source>
        <strain evidence="16">NIES-4236</strain>
    </source>
</reference>
<feature type="domain" description="Penicillin-binding protein transpeptidase" evidence="14">
    <location>
        <begin position="285"/>
        <end position="596"/>
    </location>
</feature>
<dbReference type="RefSeq" id="WP_226572640.1">
    <property type="nucleotide sequence ID" value="NZ_BLAY01000001.1"/>
</dbReference>
<dbReference type="GO" id="GO:0009252">
    <property type="term" value="P:peptidoglycan biosynthetic process"/>
    <property type="evidence" value="ECO:0007669"/>
    <property type="project" value="UniProtKB-KW"/>
</dbReference>
<comment type="similarity">
    <text evidence="3">Belongs to the transpeptidase family.</text>
</comment>
<dbReference type="PANTHER" id="PTHR30627">
    <property type="entry name" value="PEPTIDOGLYCAN D,D-TRANSPEPTIDASE"/>
    <property type="match status" value="1"/>
</dbReference>
<dbReference type="InterPro" id="IPR050515">
    <property type="entry name" value="Beta-lactam/transpept"/>
</dbReference>
<dbReference type="GO" id="GO:0071972">
    <property type="term" value="F:peptidoglycan L,D-transpeptidase activity"/>
    <property type="evidence" value="ECO:0007669"/>
    <property type="project" value="TreeGrafter"/>
</dbReference>
<evidence type="ECO:0000256" key="11">
    <source>
        <dbReference type="ARBA" id="ARBA00022989"/>
    </source>
</evidence>
<dbReference type="InterPro" id="IPR017790">
    <property type="entry name" value="Penicillin-binding_protein_2"/>
</dbReference>
<dbReference type="InterPro" id="IPR001460">
    <property type="entry name" value="PCN-bd_Tpept"/>
</dbReference>
<evidence type="ECO:0000256" key="8">
    <source>
        <dbReference type="ARBA" id="ARBA00022801"/>
    </source>
</evidence>
<evidence type="ECO:0000256" key="10">
    <source>
        <dbReference type="ARBA" id="ARBA00022984"/>
    </source>
</evidence>
<dbReference type="InterPro" id="IPR012338">
    <property type="entry name" value="Beta-lactam/transpept-like"/>
</dbReference>
<dbReference type="GO" id="GO:0006508">
    <property type="term" value="P:proteolysis"/>
    <property type="evidence" value="ECO:0007669"/>
    <property type="project" value="UniProtKB-KW"/>
</dbReference>
<gene>
    <name evidence="16" type="ORF">MiSe_00740</name>
</gene>
<keyword evidence="4" id="KW-1003">Cell membrane</keyword>
<proteinExistence type="inferred from homology"/>
<evidence type="ECO:0000259" key="15">
    <source>
        <dbReference type="Pfam" id="PF03717"/>
    </source>
</evidence>
<accession>A0AAV3X570</accession>
<dbReference type="InterPro" id="IPR005311">
    <property type="entry name" value="PBP_dimer"/>
</dbReference>
<dbReference type="Pfam" id="PF03717">
    <property type="entry name" value="PBP_dimer"/>
    <property type="match status" value="1"/>
</dbReference>
<dbReference type="GO" id="GO:0009002">
    <property type="term" value="F:serine-type D-Ala-D-Ala carboxypeptidase activity"/>
    <property type="evidence" value="ECO:0007669"/>
    <property type="project" value="InterPro"/>
</dbReference>